<evidence type="ECO:0000256" key="3">
    <source>
        <dbReference type="SAM" id="Phobius"/>
    </source>
</evidence>
<dbReference type="PROSITE" id="PS50106">
    <property type="entry name" value="PDZ"/>
    <property type="match status" value="1"/>
</dbReference>
<dbReference type="InterPro" id="IPR001940">
    <property type="entry name" value="Peptidase_S1C"/>
</dbReference>
<dbReference type="Pfam" id="PF13365">
    <property type="entry name" value="Trypsin_2"/>
    <property type="match status" value="1"/>
</dbReference>
<dbReference type="PANTHER" id="PTHR43343:SF3">
    <property type="entry name" value="PROTEASE DO-LIKE 8, CHLOROPLASTIC"/>
    <property type="match status" value="1"/>
</dbReference>
<evidence type="ECO:0000313" key="6">
    <source>
        <dbReference type="Proteomes" id="UP000003860"/>
    </source>
</evidence>
<dbReference type="PANTHER" id="PTHR43343">
    <property type="entry name" value="PEPTIDASE S12"/>
    <property type="match status" value="1"/>
</dbReference>
<dbReference type="InterPro" id="IPR009003">
    <property type="entry name" value="Peptidase_S1_PA"/>
</dbReference>
<dbReference type="SMART" id="SM00228">
    <property type="entry name" value="PDZ"/>
    <property type="match status" value="1"/>
</dbReference>
<comment type="caution">
    <text evidence="5">The sequence shown here is derived from an EMBL/GenBank/DDBJ whole genome shotgun (WGS) entry which is preliminary data.</text>
</comment>
<gene>
    <name evidence="5" type="ORF">Cpap_0304</name>
</gene>
<dbReference type="eggNOG" id="COG0265">
    <property type="taxonomic scope" value="Bacteria"/>
</dbReference>
<proteinExistence type="predicted"/>
<keyword evidence="1" id="KW-0645">Protease</keyword>
<dbReference type="Gene3D" id="2.40.10.120">
    <property type="match status" value="1"/>
</dbReference>
<dbReference type="Gene3D" id="2.30.42.10">
    <property type="match status" value="1"/>
</dbReference>
<reference evidence="5" key="2">
    <citation type="submission" date="2011-01" db="EMBL/GenBank/DDBJ databases">
        <title>The Non-contiguous Finished genome of Clostridium papyrosolvens.</title>
        <authorList>
            <person name="Lucas S."/>
            <person name="Copeland A."/>
            <person name="Lapidus A."/>
            <person name="Cheng J.-F."/>
            <person name="Goodwin L."/>
            <person name="Pitluck S."/>
            <person name="Misra M."/>
            <person name="Chertkov O."/>
            <person name="Detter J.C."/>
            <person name="Han C."/>
            <person name="Tapia R."/>
            <person name="Land M."/>
            <person name="Hauser L."/>
            <person name="Kyrpides N."/>
            <person name="Ivanova N."/>
            <person name="Pagani I."/>
            <person name="Mouttaki H."/>
            <person name="He Z."/>
            <person name="Zhou J."/>
            <person name="Hemme C.L."/>
            <person name="Woyke T."/>
        </authorList>
    </citation>
    <scope>NUCLEOTIDE SEQUENCE [LARGE SCALE GENOMIC DNA]</scope>
    <source>
        <strain evidence="5">DSM 2782</strain>
    </source>
</reference>
<dbReference type="RefSeq" id="WP_004621375.1">
    <property type="nucleotide sequence ID" value="NZ_ACXX02000014.1"/>
</dbReference>
<accession>F1TGN4</accession>
<evidence type="ECO:0000259" key="4">
    <source>
        <dbReference type="PROSITE" id="PS50106"/>
    </source>
</evidence>
<keyword evidence="3" id="KW-0472">Membrane</keyword>
<name>F1TGN4_9FIRM</name>
<dbReference type="InterPro" id="IPR051201">
    <property type="entry name" value="Chloro_Bact_Ser_Proteases"/>
</dbReference>
<feature type="transmembrane region" description="Helical" evidence="3">
    <location>
        <begin position="38"/>
        <end position="59"/>
    </location>
</feature>
<feature type="domain" description="PDZ" evidence="4">
    <location>
        <begin position="333"/>
        <end position="416"/>
    </location>
</feature>
<organism evidence="5 6">
    <name type="scientific">Ruminiclostridium papyrosolvens DSM 2782</name>
    <dbReference type="NCBI Taxonomy" id="588581"/>
    <lineage>
        <taxon>Bacteria</taxon>
        <taxon>Bacillati</taxon>
        <taxon>Bacillota</taxon>
        <taxon>Clostridia</taxon>
        <taxon>Eubacteriales</taxon>
        <taxon>Oscillospiraceae</taxon>
        <taxon>Ruminiclostridium</taxon>
    </lineage>
</organism>
<dbReference type="EMBL" id="ACXX02000014">
    <property type="protein sequence ID" value="EGD46365.1"/>
    <property type="molecule type" value="Genomic_DNA"/>
</dbReference>
<evidence type="ECO:0000313" key="5">
    <source>
        <dbReference type="EMBL" id="EGD46365.1"/>
    </source>
</evidence>
<dbReference type="OrthoDB" id="9758917at2"/>
<dbReference type="InterPro" id="IPR001478">
    <property type="entry name" value="PDZ"/>
</dbReference>
<reference evidence="5" key="1">
    <citation type="submission" date="2009-07" db="EMBL/GenBank/DDBJ databases">
        <authorList>
            <consortium name="US DOE Joint Genome Institute (JGI-PGF)"/>
            <person name="Lucas S."/>
            <person name="Copeland A."/>
            <person name="Lapidus A."/>
            <person name="Glavina del Rio T."/>
            <person name="Tice H."/>
            <person name="Bruce D."/>
            <person name="Goodwin L."/>
            <person name="Pitluck S."/>
            <person name="Larimer F."/>
            <person name="Land M.L."/>
            <person name="Mouttaki H."/>
            <person name="He Z."/>
            <person name="Zhou J."/>
            <person name="Hemme C.L."/>
        </authorList>
    </citation>
    <scope>NUCLEOTIDE SEQUENCE</scope>
    <source>
        <strain evidence="5">DSM 2782</strain>
    </source>
</reference>
<evidence type="ECO:0000256" key="1">
    <source>
        <dbReference type="ARBA" id="ARBA00022670"/>
    </source>
</evidence>
<keyword evidence="6" id="KW-1185">Reference proteome</keyword>
<dbReference type="SUPFAM" id="SSF50156">
    <property type="entry name" value="PDZ domain-like"/>
    <property type="match status" value="1"/>
</dbReference>
<dbReference type="STRING" id="588581.Cpap_0304"/>
<sequence length="430" mass="45294">MYNNNDDWKNEYYNNSNIDNNQIITISPKRKKHKFTTYLSLVLITSMVTGAAVGGGMYYKFSKELDRQVGDIQKTVALSAKSNTDSAVGTLTSSSADSLKASTLLNTSAGDMSISQIAKKVGPSIVGVTMSVQNNRSSGFYGFSTPSNSSSEGSGIIISSDGYIMTNYHVVSYADPKKGAKNTTLTVYLPDKRQAKATFIGGDEDNDLAVIKINLTNLPVAELGSSSQVEVGDTAVAIGNPLGMEFAGSVTVGVISALNRQVDTGNGPMDLFQTDAAINPGNSGGALVNSKGQVIGINSAKISESGVEGLGFAIPVDTAKPIVEQLKTYGYVKGKPLMGISTQEVPEQYSQMYGIPVGLYVVEVTPGGAAENAGIKAKDIIIKVDGKKIKTNADIDAIKKLHKAGDTVDVVVSRSGQQVTLKLTFTEANQ</sequence>
<dbReference type="AlphaFoldDB" id="F1TGN4"/>
<dbReference type="GO" id="GO:0004252">
    <property type="term" value="F:serine-type endopeptidase activity"/>
    <property type="evidence" value="ECO:0007669"/>
    <property type="project" value="InterPro"/>
</dbReference>
<dbReference type="GO" id="GO:0006508">
    <property type="term" value="P:proteolysis"/>
    <property type="evidence" value="ECO:0007669"/>
    <property type="project" value="UniProtKB-KW"/>
</dbReference>
<protein>
    <submittedName>
        <fullName evidence="5">Peptidase S1 and S6 chymotrypsin/Hap</fullName>
    </submittedName>
</protein>
<dbReference type="Pfam" id="PF13180">
    <property type="entry name" value="PDZ_2"/>
    <property type="match status" value="1"/>
</dbReference>
<keyword evidence="2" id="KW-0378">Hydrolase</keyword>
<evidence type="ECO:0000256" key="2">
    <source>
        <dbReference type="ARBA" id="ARBA00022801"/>
    </source>
</evidence>
<keyword evidence="3" id="KW-0812">Transmembrane</keyword>
<dbReference type="SUPFAM" id="SSF50494">
    <property type="entry name" value="Trypsin-like serine proteases"/>
    <property type="match status" value="1"/>
</dbReference>
<keyword evidence="3" id="KW-1133">Transmembrane helix</keyword>
<dbReference type="PRINTS" id="PR00834">
    <property type="entry name" value="PROTEASES2C"/>
</dbReference>
<dbReference type="Proteomes" id="UP000003860">
    <property type="component" value="Unassembled WGS sequence"/>
</dbReference>
<dbReference type="InterPro" id="IPR036034">
    <property type="entry name" value="PDZ_sf"/>
</dbReference>